<evidence type="ECO:0000313" key="2">
    <source>
        <dbReference type="EMBL" id="GAA1640566.1"/>
    </source>
</evidence>
<feature type="transmembrane region" description="Helical" evidence="1">
    <location>
        <begin position="17"/>
        <end position="39"/>
    </location>
</feature>
<protein>
    <recommendedName>
        <fullName evidence="4">DUF3592 domain-containing protein</fullName>
    </recommendedName>
</protein>
<reference evidence="2 3" key="1">
    <citation type="journal article" date="2019" name="Int. J. Syst. Evol. Microbiol.">
        <title>The Global Catalogue of Microorganisms (GCM) 10K type strain sequencing project: providing services to taxonomists for standard genome sequencing and annotation.</title>
        <authorList>
            <consortium name="The Broad Institute Genomics Platform"/>
            <consortium name="The Broad Institute Genome Sequencing Center for Infectious Disease"/>
            <person name="Wu L."/>
            <person name="Ma J."/>
        </authorList>
    </citation>
    <scope>NUCLEOTIDE SEQUENCE [LARGE SCALE GENOMIC DNA]</scope>
    <source>
        <strain evidence="2 3">JCM 14306</strain>
    </source>
</reference>
<keyword evidence="3" id="KW-1185">Reference proteome</keyword>
<proteinExistence type="predicted"/>
<sequence>MASWGGVWNGWRAAGHALFYATMGGVCVAFIVMGVIAVAGRDRPVYWGTFTEASTTCSGPRGSCTNSGRWVSDDETIVKDGVTLDGFVERGRSVRASYQPGGPMGDDENDIVHTGSWSKAGLWFPWVAATVSAAAIWCQHRRWHRDVPDRQYQGRHSEADTDG</sequence>
<name>A0ABN2FD26_9ACTN</name>
<evidence type="ECO:0000256" key="1">
    <source>
        <dbReference type="SAM" id="Phobius"/>
    </source>
</evidence>
<dbReference type="EMBL" id="BAAANE010000005">
    <property type="protein sequence ID" value="GAA1640566.1"/>
    <property type="molecule type" value="Genomic_DNA"/>
</dbReference>
<dbReference type="Proteomes" id="UP001501319">
    <property type="component" value="Unassembled WGS sequence"/>
</dbReference>
<accession>A0ABN2FD26</accession>
<organism evidence="2 3">
    <name type="scientific">Kribbella alba</name>
    <dbReference type="NCBI Taxonomy" id="190197"/>
    <lineage>
        <taxon>Bacteria</taxon>
        <taxon>Bacillati</taxon>
        <taxon>Actinomycetota</taxon>
        <taxon>Actinomycetes</taxon>
        <taxon>Propionibacteriales</taxon>
        <taxon>Kribbellaceae</taxon>
        <taxon>Kribbella</taxon>
    </lineage>
</organism>
<comment type="caution">
    <text evidence="2">The sequence shown here is derived from an EMBL/GenBank/DDBJ whole genome shotgun (WGS) entry which is preliminary data.</text>
</comment>
<evidence type="ECO:0008006" key="4">
    <source>
        <dbReference type="Google" id="ProtNLM"/>
    </source>
</evidence>
<gene>
    <name evidence="2" type="ORF">GCM10009744_33020</name>
</gene>
<keyword evidence="1" id="KW-0472">Membrane</keyword>
<evidence type="ECO:0000313" key="3">
    <source>
        <dbReference type="Proteomes" id="UP001501319"/>
    </source>
</evidence>
<keyword evidence="1" id="KW-1133">Transmembrane helix</keyword>
<keyword evidence="1" id="KW-0812">Transmembrane</keyword>